<sequence>MSDKTKIEIVTEQDDVEDVEAAEDTNIVSDDKWEILNTADQMLIGSNRLKHDSSSKASLTILKLAERLRIFKDQYGEIFVFYDGRVIPIDDNEFSELLVRLYFDLRGTFPSRNAVKKVVSLLSAKTKHEGETLDLCLRIAEKEEVIYYDMGGDRLVRVSRDGWSIEAVTPMFYSYLSHQRVQVEPVGGGDIWKLFKYLNVSENFRLLLVCYIVSCFRPNIIKPILHVVGGNGSGKSTLCRVLKDLVDPCRSEFTNILGNEADILYSTLNNYYMIFDDVMDVPDNKSEFLLRLSNGLDFKRRGKVINVKLRNICLNGSGWVLGKDDIRDHMLVLPLEPMEDGTGVSDDEFWGAFNADKPLILGAVLDILAQAMATYQYCEDEIKTDLLPYTADVTAHMNDFAVFGAAVAVAIGYPYKDFLVGYCTNSQVRVDYISRENRLLQSMVGFMSDKPKYESLISTFYAAIKDCGTGFEGDRTFPKDDSKLMGALRKIEDSLKAHGITFYRKVTNKGNRITLIKEGAEVD</sequence>
<accession>A0A0F3GYY6</accession>
<organism evidence="1 2">
    <name type="scientific">Candidatus Magnetobacterium bavaricum</name>
    <dbReference type="NCBI Taxonomy" id="29290"/>
    <lineage>
        <taxon>Bacteria</taxon>
        <taxon>Pseudomonadati</taxon>
        <taxon>Nitrospirota</taxon>
        <taxon>Thermodesulfovibrionia</taxon>
        <taxon>Thermodesulfovibrionales</taxon>
        <taxon>Candidatus Magnetobacteriaceae</taxon>
        <taxon>Candidatus Magnetobacterium</taxon>
    </lineage>
</organism>
<evidence type="ECO:0000313" key="2">
    <source>
        <dbReference type="Proteomes" id="UP000033423"/>
    </source>
</evidence>
<dbReference type="Proteomes" id="UP000033423">
    <property type="component" value="Unassembled WGS sequence"/>
</dbReference>
<gene>
    <name evidence="1" type="ORF">MBAV_001913</name>
</gene>
<keyword evidence="2" id="KW-1185">Reference proteome</keyword>
<name>A0A0F3GYY6_9BACT</name>
<proteinExistence type="predicted"/>
<comment type="caution">
    <text evidence="1">The sequence shown here is derived from an EMBL/GenBank/DDBJ whole genome shotgun (WGS) entry which is preliminary data.</text>
</comment>
<evidence type="ECO:0000313" key="1">
    <source>
        <dbReference type="EMBL" id="KJU85893.1"/>
    </source>
</evidence>
<reference evidence="1 2" key="1">
    <citation type="submission" date="2015-02" db="EMBL/GenBank/DDBJ databases">
        <title>Single-cell genomics of uncultivated deep-branching MTB reveals a conserved set of magnetosome genes.</title>
        <authorList>
            <person name="Kolinko S."/>
            <person name="Richter M."/>
            <person name="Glockner F.O."/>
            <person name="Brachmann A."/>
            <person name="Schuler D."/>
        </authorList>
    </citation>
    <scope>NUCLEOTIDE SEQUENCE [LARGE SCALE GENOMIC DNA]</scope>
    <source>
        <strain evidence="1">TM-1</strain>
    </source>
</reference>
<evidence type="ECO:0008006" key="3">
    <source>
        <dbReference type="Google" id="ProtNLM"/>
    </source>
</evidence>
<dbReference type="SUPFAM" id="SSF52540">
    <property type="entry name" value="P-loop containing nucleoside triphosphate hydrolases"/>
    <property type="match status" value="1"/>
</dbReference>
<protein>
    <recommendedName>
        <fullName evidence="3">ATP-binding protein</fullName>
    </recommendedName>
</protein>
<dbReference type="AlphaFoldDB" id="A0A0F3GYY6"/>
<dbReference type="Gene3D" id="3.40.50.300">
    <property type="entry name" value="P-loop containing nucleotide triphosphate hydrolases"/>
    <property type="match status" value="1"/>
</dbReference>
<dbReference type="InterPro" id="IPR027417">
    <property type="entry name" value="P-loop_NTPase"/>
</dbReference>
<dbReference type="EMBL" id="LACI01000817">
    <property type="protein sequence ID" value="KJU85893.1"/>
    <property type="molecule type" value="Genomic_DNA"/>
</dbReference>